<evidence type="ECO:0000256" key="2">
    <source>
        <dbReference type="HAMAP-Rule" id="MF_00795"/>
    </source>
</evidence>
<sequence>MMIEVCAGSLTDCLTAQELGASRIELNSALHLGGLTPSLATVILAKQKVFPPIICMVRPRGGGFCYSDLEKDEMFLAAKQFLEAGVKGIAFGFLQSDGTIDQVATKRMIKLCNDYQAESVFHRAIDCTTNYQESIAQLVNLGATRILTSGGKANVRQGVDNLRHIQKDYGNQIELCIGCGITPENVCELIEATTIRQIHGSFKEWQTDPTTSNQYVSYRYSEQGDYDAVGSHKLAKAINNIRGNTNG</sequence>
<dbReference type="GO" id="GO:0005737">
    <property type="term" value="C:cytoplasm"/>
    <property type="evidence" value="ECO:0007669"/>
    <property type="project" value="UniProtKB-SubCell"/>
</dbReference>
<dbReference type="PANTHER" id="PTHR12598:SF0">
    <property type="entry name" value="COPPER HOMEOSTASIS PROTEIN CUTC HOMOLOG"/>
    <property type="match status" value="1"/>
</dbReference>
<keyword evidence="2" id="KW-0963">Cytoplasm</keyword>
<dbReference type="SUPFAM" id="SSF110395">
    <property type="entry name" value="CutC-like"/>
    <property type="match status" value="1"/>
</dbReference>
<dbReference type="HAMAP" id="MF_00795">
    <property type="entry name" value="CutC"/>
    <property type="match status" value="1"/>
</dbReference>
<organism evidence="3 4">
    <name type="scientific">Granulicatella balaenopterae</name>
    <dbReference type="NCBI Taxonomy" id="137733"/>
    <lineage>
        <taxon>Bacteria</taxon>
        <taxon>Bacillati</taxon>
        <taxon>Bacillota</taxon>
        <taxon>Bacilli</taxon>
        <taxon>Lactobacillales</taxon>
        <taxon>Carnobacteriaceae</taxon>
        <taxon>Granulicatella</taxon>
    </lineage>
</organism>
<keyword evidence="4" id="KW-1185">Reference proteome</keyword>
<dbReference type="PANTHER" id="PTHR12598">
    <property type="entry name" value="COPPER HOMEOSTASIS PROTEIN CUTC"/>
    <property type="match status" value="1"/>
</dbReference>
<dbReference type="AlphaFoldDB" id="A0A1H9K621"/>
<dbReference type="Gene3D" id="3.20.20.380">
    <property type="entry name" value="Copper homeostasis (CutC) domain"/>
    <property type="match status" value="1"/>
</dbReference>
<gene>
    <name evidence="2" type="primary">cutC</name>
    <name evidence="3" type="ORF">SAMN05421767_1121</name>
</gene>
<dbReference type="Pfam" id="PF03932">
    <property type="entry name" value="CutC"/>
    <property type="match status" value="1"/>
</dbReference>
<dbReference type="InterPro" id="IPR005627">
    <property type="entry name" value="CutC-like"/>
</dbReference>
<comment type="similarity">
    <text evidence="1 2">Belongs to the CutC family.</text>
</comment>
<evidence type="ECO:0000256" key="1">
    <source>
        <dbReference type="ARBA" id="ARBA00007768"/>
    </source>
</evidence>
<evidence type="ECO:0000313" key="4">
    <source>
        <dbReference type="Proteomes" id="UP000198556"/>
    </source>
</evidence>
<accession>A0A1H9K621</accession>
<proteinExistence type="inferred from homology"/>
<dbReference type="Proteomes" id="UP000198556">
    <property type="component" value="Unassembled WGS sequence"/>
</dbReference>
<reference evidence="3 4" key="1">
    <citation type="submission" date="2016-10" db="EMBL/GenBank/DDBJ databases">
        <authorList>
            <person name="de Groot N.N."/>
        </authorList>
    </citation>
    <scope>NUCLEOTIDE SEQUENCE [LARGE SCALE GENOMIC DNA]</scope>
    <source>
        <strain evidence="3 4">DSM 15827</strain>
    </source>
</reference>
<comment type="subcellular location">
    <subcellularLocation>
        <location evidence="2">Cytoplasm</location>
    </subcellularLocation>
</comment>
<evidence type="ECO:0000313" key="3">
    <source>
        <dbReference type="EMBL" id="SEQ94601.1"/>
    </source>
</evidence>
<dbReference type="STRING" id="137733.SAMN05421767_1121"/>
<dbReference type="InterPro" id="IPR036822">
    <property type="entry name" value="CutC-like_dom_sf"/>
</dbReference>
<name>A0A1H9K621_9LACT</name>
<protein>
    <recommendedName>
        <fullName evidence="2">PF03932 family protein CutC</fullName>
    </recommendedName>
</protein>
<dbReference type="RefSeq" id="WP_245711125.1">
    <property type="nucleotide sequence ID" value="NZ_FOGF01000012.1"/>
</dbReference>
<comment type="caution">
    <text evidence="2">Once thought to be involved in copper homeostasis, experiments in E.coli have shown this is not the case.</text>
</comment>
<dbReference type="GO" id="GO:0005507">
    <property type="term" value="F:copper ion binding"/>
    <property type="evidence" value="ECO:0007669"/>
    <property type="project" value="TreeGrafter"/>
</dbReference>
<dbReference type="EMBL" id="FOGF01000012">
    <property type="protein sequence ID" value="SEQ94601.1"/>
    <property type="molecule type" value="Genomic_DNA"/>
</dbReference>